<accession>A0ABS3U4P3</accession>
<dbReference type="RefSeq" id="WP_208496714.1">
    <property type="nucleotide sequence ID" value="NZ_JAGFNP010000006.1"/>
</dbReference>
<reference evidence="2 3" key="1">
    <citation type="submission" date="2021-03" db="EMBL/GenBank/DDBJ databases">
        <title>Glycomyces sp. nov., a novel actinomycete isolated from soil.</title>
        <authorList>
            <person name="Yang X."/>
            <person name="Xu X."/>
        </authorList>
    </citation>
    <scope>NUCLEOTIDE SEQUENCE [LARGE SCALE GENOMIC DNA]</scope>
    <source>
        <strain evidence="2 3">NEAU-S30</strain>
    </source>
</reference>
<dbReference type="PROSITE" id="PS51819">
    <property type="entry name" value="VOC"/>
    <property type="match status" value="1"/>
</dbReference>
<dbReference type="Pfam" id="PF18029">
    <property type="entry name" value="Glyoxalase_6"/>
    <property type="match status" value="1"/>
</dbReference>
<keyword evidence="3" id="KW-1185">Reference proteome</keyword>
<name>A0ABS3U4P3_9ACTN</name>
<proteinExistence type="predicted"/>
<dbReference type="InterPro" id="IPR029068">
    <property type="entry name" value="Glyas_Bleomycin-R_OHBP_Dase"/>
</dbReference>
<comment type="caution">
    <text evidence="2">The sequence shown here is derived from an EMBL/GenBank/DDBJ whole genome shotgun (WGS) entry which is preliminary data.</text>
</comment>
<dbReference type="EMBL" id="JAGFNP010000006">
    <property type="protein sequence ID" value="MBO3733750.1"/>
    <property type="molecule type" value="Genomic_DNA"/>
</dbReference>
<gene>
    <name evidence="2" type="ORF">J5V16_13030</name>
</gene>
<evidence type="ECO:0000313" key="2">
    <source>
        <dbReference type="EMBL" id="MBO3733750.1"/>
    </source>
</evidence>
<evidence type="ECO:0000259" key="1">
    <source>
        <dbReference type="PROSITE" id="PS51819"/>
    </source>
</evidence>
<dbReference type="PANTHER" id="PTHR35908">
    <property type="entry name" value="HYPOTHETICAL FUSION PROTEIN"/>
    <property type="match status" value="1"/>
</dbReference>
<organism evidence="2 3">
    <name type="scientific">Glycomyces niveus</name>
    <dbReference type="NCBI Taxonomy" id="2820287"/>
    <lineage>
        <taxon>Bacteria</taxon>
        <taxon>Bacillati</taxon>
        <taxon>Actinomycetota</taxon>
        <taxon>Actinomycetes</taxon>
        <taxon>Glycomycetales</taxon>
        <taxon>Glycomycetaceae</taxon>
        <taxon>Glycomyces</taxon>
    </lineage>
</organism>
<dbReference type="InterPro" id="IPR037523">
    <property type="entry name" value="VOC_core"/>
</dbReference>
<protein>
    <recommendedName>
        <fullName evidence="1">VOC domain-containing protein</fullName>
    </recommendedName>
</protein>
<sequence length="115" mass="12125">MGLKIANVTVNTDRPKELAEWWRAALGGEITADWGEYVMVGFGDGTGLAFQFVAGTEPGRIHLDLVTSDADAEIARLVEAGAAEVSHHEAPGGAFSWTVLTDPDGNEFCVAQGHG</sequence>
<feature type="domain" description="VOC" evidence="1">
    <location>
        <begin position="4"/>
        <end position="113"/>
    </location>
</feature>
<dbReference type="Proteomes" id="UP000681341">
    <property type="component" value="Unassembled WGS sequence"/>
</dbReference>
<evidence type="ECO:0000313" key="3">
    <source>
        <dbReference type="Proteomes" id="UP000681341"/>
    </source>
</evidence>
<dbReference type="InterPro" id="IPR041581">
    <property type="entry name" value="Glyoxalase_6"/>
</dbReference>
<dbReference type="Gene3D" id="3.10.180.10">
    <property type="entry name" value="2,3-Dihydroxybiphenyl 1,2-Dioxygenase, domain 1"/>
    <property type="match status" value="1"/>
</dbReference>
<dbReference type="SUPFAM" id="SSF54593">
    <property type="entry name" value="Glyoxalase/Bleomycin resistance protein/Dihydroxybiphenyl dioxygenase"/>
    <property type="match status" value="1"/>
</dbReference>
<dbReference type="PANTHER" id="PTHR35908:SF1">
    <property type="entry name" value="CONSERVED PROTEIN"/>
    <property type="match status" value="1"/>
</dbReference>
<dbReference type="CDD" id="cd06587">
    <property type="entry name" value="VOC"/>
    <property type="match status" value="1"/>
</dbReference>